<protein>
    <submittedName>
        <fullName evidence="1">Streptomycin 3''-kinase</fullName>
    </submittedName>
</protein>
<dbReference type="Proteomes" id="UP000003113">
    <property type="component" value="Unassembled WGS sequence"/>
</dbReference>
<comment type="caution">
    <text evidence="1">The sequence shown here is derived from an EMBL/GenBank/DDBJ whole genome shotgun (WGS) entry which is preliminary data.</text>
</comment>
<evidence type="ECO:0000313" key="2">
    <source>
        <dbReference type="Proteomes" id="UP000003113"/>
    </source>
</evidence>
<evidence type="ECO:0000313" key="1">
    <source>
        <dbReference type="EMBL" id="EHK66458.1"/>
    </source>
</evidence>
<keyword evidence="1" id="KW-0418">Kinase</keyword>
<sequence length="275" mass="30730">MLRSHSMFDSYLQRWNLAPDGAPIVTHAAQLLPVLHEGAPAMLKVSIEEDEKQGGVLMNWWDGQGAARVLAHDDEAILLERATGTRSLAHYARTGRDDEATRILCDVLKALHAPRDKPLPALRPLEEWFVELWPMARAHGGILADSARHARALLDDPRDVAVLHGDVHHDNVLDFGERGWLVIDPKRLHGERAFDYANIFCNPDLSDPVPPVAIVPGQFERRLEIIAALSGLDRRRLLRWIVAWCGLSAVWYMGDGDDAAIDLNIARQAQALLDR</sequence>
<dbReference type="InterPro" id="IPR006748">
    <property type="entry name" value="NH2Glyco/OHUrea_AB-resist_kin"/>
</dbReference>
<dbReference type="PATRIC" id="fig|477184.5.peg.1970"/>
<proteinExistence type="predicted"/>
<keyword evidence="1" id="KW-0808">Transferase</keyword>
<dbReference type="eggNOG" id="COG3570">
    <property type="taxonomic scope" value="Bacteria"/>
</dbReference>
<reference evidence="1 2" key="1">
    <citation type="journal article" date="2012" name="J. Bacteriol.">
        <title>Genome sequence of the highly efficient arsenite-oxidizing bacterium Achromobacter arsenitoxydans SY8.</title>
        <authorList>
            <person name="Li X."/>
            <person name="Hu Y."/>
            <person name="Gong J."/>
            <person name="Lin Y."/>
            <person name="Johnstone L."/>
            <person name="Rensing C."/>
            <person name="Wang G."/>
        </authorList>
    </citation>
    <scope>NUCLEOTIDE SEQUENCE [LARGE SCALE GENOMIC DNA]</scope>
    <source>
        <strain evidence="1 2">SY8</strain>
    </source>
</reference>
<organism evidence="1 2">
    <name type="scientific">Achromobacter arsenitoxydans SY8</name>
    <dbReference type="NCBI Taxonomy" id="477184"/>
    <lineage>
        <taxon>Bacteria</taxon>
        <taxon>Pseudomonadati</taxon>
        <taxon>Pseudomonadota</taxon>
        <taxon>Betaproteobacteria</taxon>
        <taxon>Burkholderiales</taxon>
        <taxon>Alcaligenaceae</taxon>
        <taxon>Achromobacter</taxon>
    </lineage>
</organism>
<dbReference type="GO" id="GO:0016773">
    <property type="term" value="F:phosphotransferase activity, alcohol group as acceptor"/>
    <property type="evidence" value="ECO:0007669"/>
    <property type="project" value="InterPro"/>
</dbReference>
<dbReference type="AlphaFoldDB" id="H0F5E4"/>
<name>H0F5E4_9BURK</name>
<dbReference type="GO" id="GO:0019748">
    <property type="term" value="P:secondary metabolic process"/>
    <property type="evidence" value="ECO:0007669"/>
    <property type="project" value="InterPro"/>
</dbReference>
<gene>
    <name evidence="1" type="ORF">KYC_09936</name>
</gene>
<dbReference type="STRING" id="477184.KYC_09936"/>
<dbReference type="Pfam" id="PF04655">
    <property type="entry name" value="APH_6_hur"/>
    <property type="match status" value="1"/>
</dbReference>
<accession>H0F5E4</accession>
<dbReference type="EMBL" id="AGUF01000040">
    <property type="protein sequence ID" value="EHK66458.1"/>
    <property type="molecule type" value="Genomic_DNA"/>
</dbReference>
<dbReference type="InterPro" id="IPR011009">
    <property type="entry name" value="Kinase-like_dom_sf"/>
</dbReference>
<keyword evidence="2" id="KW-1185">Reference proteome</keyword>
<dbReference type="SUPFAM" id="SSF56112">
    <property type="entry name" value="Protein kinase-like (PK-like)"/>
    <property type="match status" value="1"/>
</dbReference>
<dbReference type="GO" id="GO:0016301">
    <property type="term" value="F:kinase activity"/>
    <property type="evidence" value="ECO:0007669"/>
    <property type="project" value="UniProtKB-KW"/>
</dbReference>